<keyword evidence="4" id="KW-0732">Signal</keyword>
<dbReference type="GO" id="GO:0031267">
    <property type="term" value="F:small GTPase binding"/>
    <property type="evidence" value="ECO:0007669"/>
    <property type="project" value="TreeGrafter"/>
</dbReference>
<evidence type="ECO:0000313" key="6">
    <source>
        <dbReference type="Proteomes" id="UP000308199"/>
    </source>
</evidence>
<keyword evidence="3" id="KW-0653">Protein transport</keyword>
<evidence type="ECO:0000256" key="4">
    <source>
        <dbReference type="SAM" id="SignalP"/>
    </source>
</evidence>
<name>A0A4S4L145_9AGAM</name>
<evidence type="ECO:0000313" key="5">
    <source>
        <dbReference type="EMBL" id="THH04481.1"/>
    </source>
</evidence>
<evidence type="ECO:0000256" key="1">
    <source>
        <dbReference type="ARBA" id="ARBA00010307"/>
    </source>
</evidence>
<accession>A0A4S4L145</accession>
<dbReference type="InterPro" id="IPR007681">
    <property type="entry name" value="Mog1"/>
</dbReference>
<dbReference type="Gene3D" id="3.40.1000.10">
    <property type="entry name" value="Mog1/PsbP, alpha/beta/alpha sandwich"/>
    <property type="match status" value="1"/>
</dbReference>
<evidence type="ECO:0000256" key="3">
    <source>
        <dbReference type="ARBA" id="ARBA00022927"/>
    </source>
</evidence>
<dbReference type="EMBL" id="SGPK01000339">
    <property type="protein sequence ID" value="THH04481.1"/>
    <property type="molecule type" value="Genomic_DNA"/>
</dbReference>
<feature type="signal peptide" evidence="4">
    <location>
        <begin position="1"/>
        <end position="23"/>
    </location>
</feature>
<gene>
    <name evidence="5" type="ORF">EW145_g5493</name>
</gene>
<feature type="chain" id="PRO_5020308889" evidence="4">
    <location>
        <begin position="24"/>
        <end position="139"/>
    </location>
</feature>
<dbReference type="OrthoDB" id="10255285at2759"/>
<dbReference type="AlphaFoldDB" id="A0A4S4L145"/>
<comment type="similarity">
    <text evidence="1">Belongs to the MOG1 family.</text>
</comment>
<dbReference type="PANTHER" id="PTHR15837:SF0">
    <property type="entry name" value="RAN GUANINE NUCLEOTIDE RELEASE FACTOR"/>
    <property type="match status" value="1"/>
</dbReference>
<reference evidence="5 6" key="1">
    <citation type="submission" date="2019-02" db="EMBL/GenBank/DDBJ databases">
        <title>Genome sequencing of the rare red list fungi Phellinidium pouzarii.</title>
        <authorList>
            <person name="Buettner E."/>
            <person name="Kellner H."/>
        </authorList>
    </citation>
    <scope>NUCLEOTIDE SEQUENCE [LARGE SCALE GENOMIC DNA]</scope>
    <source>
        <strain evidence="5 6">DSM 108285</strain>
    </source>
</reference>
<dbReference type="InterPro" id="IPR016123">
    <property type="entry name" value="Mog1/PsbP_a/b/a-sand"/>
</dbReference>
<dbReference type="Proteomes" id="UP000308199">
    <property type="component" value="Unassembled WGS sequence"/>
</dbReference>
<dbReference type="GO" id="GO:0006606">
    <property type="term" value="P:protein import into nucleus"/>
    <property type="evidence" value="ECO:0007669"/>
    <property type="project" value="TreeGrafter"/>
</dbReference>
<dbReference type="PANTHER" id="PTHR15837">
    <property type="entry name" value="RAN GUANINE NUCLEOTIDE RELEASE FACTOR"/>
    <property type="match status" value="1"/>
</dbReference>
<sequence length="139" mass="14822">MSSQRNLFGGAITVVLPLALIDASFHFDALAHDNDAVSRTVHSIESLESLASPETTPSPILLEGSQQIAKFNRQFEDKVHILLALYRVTGKNVDLVLSANIPITTEAGGVLGSDDLNSSKEAFLAAARSLKIADFGLFA</sequence>
<comment type="caution">
    <text evidence="5">The sequence shown here is derived from an EMBL/GenBank/DDBJ whole genome shotgun (WGS) entry which is preliminary data.</text>
</comment>
<protein>
    <submittedName>
        <fullName evidence="5">Uncharacterized protein</fullName>
    </submittedName>
</protein>
<dbReference type="Pfam" id="PF04603">
    <property type="entry name" value="Mog1"/>
    <property type="match status" value="1"/>
</dbReference>
<proteinExistence type="inferred from homology"/>
<organism evidence="5 6">
    <name type="scientific">Phellinidium pouzarii</name>
    <dbReference type="NCBI Taxonomy" id="167371"/>
    <lineage>
        <taxon>Eukaryota</taxon>
        <taxon>Fungi</taxon>
        <taxon>Dikarya</taxon>
        <taxon>Basidiomycota</taxon>
        <taxon>Agaricomycotina</taxon>
        <taxon>Agaricomycetes</taxon>
        <taxon>Hymenochaetales</taxon>
        <taxon>Hymenochaetaceae</taxon>
        <taxon>Phellinidium</taxon>
    </lineage>
</organism>
<keyword evidence="6" id="KW-1185">Reference proteome</keyword>
<dbReference type="GO" id="GO:0005085">
    <property type="term" value="F:guanyl-nucleotide exchange factor activity"/>
    <property type="evidence" value="ECO:0007669"/>
    <property type="project" value="TreeGrafter"/>
</dbReference>
<dbReference type="GO" id="GO:0005634">
    <property type="term" value="C:nucleus"/>
    <property type="evidence" value="ECO:0007669"/>
    <property type="project" value="TreeGrafter"/>
</dbReference>
<keyword evidence="2" id="KW-0813">Transport</keyword>
<evidence type="ECO:0000256" key="2">
    <source>
        <dbReference type="ARBA" id="ARBA00022448"/>
    </source>
</evidence>
<dbReference type="SUPFAM" id="SSF55724">
    <property type="entry name" value="Mog1p/PsbP-like"/>
    <property type="match status" value="1"/>
</dbReference>